<dbReference type="AlphaFoldDB" id="A0A4V2NHV8"/>
<comment type="caution">
    <text evidence="2">The sequence shown here is derived from an EMBL/GenBank/DDBJ whole genome shotgun (WGS) entry which is preliminary data.</text>
</comment>
<proteinExistence type="predicted"/>
<dbReference type="Proteomes" id="UP000294192">
    <property type="component" value="Unassembled WGS sequence"/>
</dbReference>
<evidence type="ECO:0000256" key="1">
    <source>
        <dbReference type="SAM" id="MobiDB-lite"/>
    </source>
</evidence>
<feature type="compositionally biased region" description="Low complexity" evidence="1">
    <location>
        <begin position="53"/>
        <end position="64"/>
    </location>
</feature>
<organism evidence="2 3">
    <name type="scientific">Mycoplasma marinum</name>
    <dbReference type="NCBI Taxonomy" id="1937190"/>
    <lineage>
        <taxon>Bacteria</taxon>
        <taxon>Bacillati</taxon>
        <taxon>Mycoplasmatota</taxon>
        <taxon>Mollicutes</taxon>
        <taxon>Mycoplasmataceae</taxon>
        <taxon>Mycoplasma</taxon>
    </lineage>
</organism>
<feature type="non-terminal residue" evidence="2">
    <location>
        <position position="1"/>
    </location>
</feature>
<reference evidence="2 3" key="1">
    <citation type="submission" date="2018-02" db="EMBL/GenBank/DDBJ databases">
        <title>Mycoplasma marinum and Mycoplasma todarodis sp. nov., moderately halophilic and psychrotolerant mycoplasmas isolated from cephalopods.</title>
        <authorList>
            <person name="Viver T."/>
        </authorList>
    </citation>
    <scope>NUCLEOTIDE SEQUENCE [LARGE SCALE GENOMIC DNA]</scope>
    <source>
        <strain evidence="2 3">PE</strain>
    </source>
</reference>
<protein>
    <submittedName>
        <fullName evidence="2">Uncharacterized protein</fullName>
    </submittedName>
</protein>
<dbReference type="EMBL" id="PSZO01000069">
    <property type="protein sequence ID" value="TCG10318.1"/>
    <property type="molecule type" value="Genomic_DNA"/>
</dbReference>
<sequence length="501" mass="51547">NASKSHSSTDIASTWTLPASVNVTVGTGQDATTVKVALTKANSDDSTGEISWSGTTSATGTTNTGSVTAAQKAARLLKDKADAALPQVTEDMVNAAINVKKPHSASDTASTWDLPTFVNVTIGTGQDAVVVKVSLTKAGGNDDAGEIWWTSTTSATGTTQHGSVVGILNGFENASQRANRIVHSVTDDMVNKAINASKPHSSTDIASTWTLPASVNVTVGTGQDAAVVKVVLTNAGGNDTTGKILWTGTASTTGTTNTYEVFGALGGFETAKQNADKAIRSITKDMVNKAINASKPHSSTDIASTWTLPASVNVTVGKGHNAVVVKVALKNAGGNDSTGEISWKGTTSATGTTSTGMTFGSLGGFETAKQRADKAVGSITEDMVNKAINAKKAHSDTDMATDWTLPAFVNVTVGTGHNAVVVKVELTNYTSNDATGEVFWLGTTSATETTKTGSINGILGGFETAKQRADKAIDKVTDDMVNAAINTKKPHSDTDIASTWK</sequence>
<gene>
    <name evidence="2" type="ORF">C4B24_04835</name>
</gene>
<name>A0A4V2NHV8_9MOLU</name>
<feature type="region of interest" description="Disordered" evidence="1">
    <location>
        <begin position="45"/>
        <end position="64"/>
    </location>
</feature>
<dbReference type="RefSeq" id="WP_168388373.1">
    <property type="nucleotide sequence ID" value="NZ_PSZO01000069.1"/>
</dbReference>
<evidence type="ECO:0000313" key="3">
    <source>
        <dbReference type="Proteomes" id="UP000294192"/>
    </source>
</evidence>
<accession>A0A4V2NHV8</accession>
<evidence type="ECO:0000313" key="2">
    <source>
        <dbReference type="EMBL" id="TCG10318.1"/>
    </source>
</evidence>
<keyword evidence="3" id="KW-1185">Reference proteome</keyword>